<dbReference type="Gene3D" id="1.20.120.530">
    <property type="entry name" value="GntR ligand-binding domain-like"/>
    <property type="match status" value="1"/>
</dbReference>
<dbReference type="SUPFAM" id="SSF46785">
    <property type="entry name" value="Winged helix' DNA-binding domain"/>
    <property type="match status" value="1"/>
</dbReference>
<dbReference type="PROSITE" id="PS50949">
    <property type="entry name" value="HTH_GNTR"/>
    <property type="match status" value="1"/>
</dbReference>
<dbReference type="SUPFAM" id="SSF48008">
    <property type="entry name" value="GntR ligand-binding domain-like"/>
    <property type="match status" value="1"/>
</dbReference>
<dbReference type="SMART" id="SM00345">
    <property type="entry name" value="HTH_GNTR"/>
    <property type="match status" value="1"/>
</dbReference>
<dbReference type="Gene3D" id="1.10.10.10">
    <property type="entry name" value="Winged helix-like DNA-binding domain superfamily/Winged helix DNA-binding domain"/>
    <property type="match status" value="1"/>
</dbReference>
<reference evidence="6 7" key="1">
    <citation type="submission" date="2018-08" db="EMBL/GenBank/DDBJ databases">
        <title>Genomic Encyclopedia of Type Strains, Phase IV (KMG-IV): sequencing the most valuable type-strain genomes for metagenomic binning, comparative biology and taxonomic classification.</title>
        <authorList>
            <person name="Goeker M."/>
        </authorList>
    </citation>
    <scope>NUCLEOTIDE SEQUENCE [LARGE SCALE GENOMIC DNA]</scope>
    <source>
        <strain evidence="6 7">BW863</strain>
    </source>
</reference>
<dbReference type="SMART" id="SM00895">
    <property type="entry name" value="FCD"/>
    <property type="match status" value="1"/>
</dbReference>
<feature type="region of interest" description="Disordered" evidence="4">
    <location>
        <begin position="228"/>
        <end position="257"/>
    </location>
</feature>
<dbReference type="EMBL" id="QUMO01000003">
    <property type="protein sequence ID" value="REF86288.1"/>
    <property type="molecule type" value="Genomic_DNA"/>
</dbReference>
<comment type="caution">
    <text evidence="6">The sequence shown here is derived from an EMBL/GenBank/DDBJ whole genome shotgun (WGS) entry which is preliminary data.</text>
</comment>
<sequence length="257" mass="28240">MPTPRSNDESLHVTPIAAPVRAQVVANLRSAILSGRFAPGERLIEALLCEMLQVSRTSLREALRQLEAERLITIKPFKGPAVAIMTVDDAKQIYEARALLEGHAAKLFADRATQHDVENMQQALEKFEAADKAGNALERIACTDEFYDVILRGCGNRMIMELLEGLHARVNFLRYRSMSSPSRANESAKEMRAMLTAIKAKSPAEAAQAARSHIRHARAAALKILEKQESPSEGVSGGVHPYRGGILEPAPKRLRKG</sequence>
<keyword evidence="7" id="KW-1185">Reference proteome</keyword>
<evidence type="ECO:0000259" key="5">
    <source>
        <dbReference type="PROSITE" id="PS50949"/>
    </source>
</evidence>
<dbReference type="AlphaFoldDB" id="A0A3D9YVR5"/>
<proteinExistence type="predicted"/>
<protein>
    <submittedName>
        <fullName evidence="6">GntR family transcriptional regulator</fullName>
    </submittedName>
</protein>
<evidence type="ECO:0000313" key="7">
    <source>
        <dbReference type="Proteomes" id="UP000256900"/>
    </source>
</evidence>
<organism evidence="6 7">
    <name type="scientific">Methylovirgula ligni</name>
    <dbReference type="NCBI Taxonomy" id="569860"/>
    <lineage>
        <taxon>Bacteria</taxon>
        <taxon>Pseudomonadati</taxon>
        <taxon>Pseudomonadota</taxon>
        <taxon>Alphaproteobacteria</taxon>
        <taxon>Hyphomicrobiales</taxon>
        <taxon>Beijerinckiaceae</taxon>
        <taxon>Methylovirgula</taxon>
    </lineage>
</organism>
<evidence type="ECO:0000256" key="3">
    <source>
        <dbReference type="ARBA" id="ARBA00023163"/>
    </source>
</evidence>
<dbReference type="InterPro" id="IPR000524">
    <property type="entry name" value="Tscrpt_reg_HTH_GntR"/>
</dbReference>
<dbReference type="Pfam" id="PF00392">
    <property type="entry name" value="GntR"/>
    <property type="match status" value="1"/>
</dbReference>
<keyword evidence="1" id="KW-0805">Transcription regulation</keyword>
<dbReference type="PANTHER" id="PTHR43537">
    <property type="entry name" value="TRANSCRIPTIONAL REGULATOR, GNTR FAMILY"/>
    <property type="match status" value="1"/>
</dbReference>
<name>A0A3D9YVR5_9HYPH</name>
<gene>
    <name evidence="6" type="ORF">DES32_2338</name>
</gene>
<dbReference type="PANTHER" id="PTHR43537:SF24">
    <property type="entry name" value="GLUCONATE OPERON TRANSCRIPTIONAL REPRESSOR"/>
    <property type="match status" value="1"/>
</dbReference>
<dbReference type="Pfam" id="PF07729">
    <property type="entry name" value="FCD"/>
    <property type="match status" value="1"/>
</dbReference>
<dbReference type="InterPro" id="IPR008920">
    <property type="entry name" value="TF_FadR/GntR_C"/>
</dbReference>
<keyword evidence="3" id="KW-0804">Transcription</keyword>
<feature type="domain" description="HTH gntR-type" evidence="5">
    <location>
        <begin position="18"/>
        <end position="85"/>
    </location>
</feature>
<dbReference type="InterPro" id="IPR036390">
    <property type="entry name" value="WH_DNA-bd_sf"/>
</dbReference>
<dbReference type="GO" id="GO:0003700">
    <property type="term" value="F:DNA-binding transcription factor activity"/>
    <property type="evidence" value="ECO:0007669"/>
    <property type="project" value="InterPro"/>
</dbReference>
<evidence type="ECO:0000256" key="4">
    <source>
        <dbReference type="SAM" id="MobiDB-lite"/>
    </source>
</evidence>
<dbReference type="InterPro" id="IPR036388">
    <property type="entry name" value="WH-like_DNA-bd_sf"/>
</dbReference>
<dbReference type="InterPro" id="IPR011711">
    <property type="entry name" value="GntR_C"/>
</dbReference>
<evidence type="ECO:0000256" key="2">
    <source>
        <dbReference type="ARBA" id="ARBA00023125"/>
    </source>
</evidence>
<keyword evidence="2" id="KW-0238">DNA-binding</keyword>
<dbReference type="GO" id="GO:0003677">
    <property type="term" value="F:DNA binding"/>
    <property type="evidence" value="ECO:0007669"/>
    <property type="project" value="UniProtKB-KW"/>
</dbReference>
<dbReference type="Proteomes" id="UP000256900">
    <property type="component" value="Unassembled WGS sequence"/>
</dbReference>
<accession>A0A3D9YVR5</accession>
<evidence type="ECO:0000256" key="1">
    <source>
        <dbReference type="ARBA" id="ARBA00023015"/>
    </source>
</evidence>
<evidence type="ECO:0000313" key="6">
    <source>
        <dbReference type="EMBL" id="REF86288.1"/>
    </source>
</evidence>
<dbReference type="CDD" id="cd07377">
    <property type="entry name" value="WHTH_GntR"/>
    <property type="match status" value="1"/>
</dbReference>